<dbReference type="Proteomes" id="UP000249949">
    <property type="component" value="Chromosome"/>
</dbReference>
<gene>
    <name evidence="2" type="ORF">NMSP_0857</name>
</gene>
<accession>A0A2Z2HPD0</accession>
<feature type="transmembrane region" description="Helical" evidence="1">
    <location>
        <begin position="12"/>
        <end position="28"/>
    </location>
</feature>
<evidence type="ECO:0000256" key="1">
    <source>
        <dbReference type="SAM" id="Phobius"/>
    </source>
</evidence>
<dbReference type="KEGG" id="nct:NMSP_0857"/>
<keyword evidence="1" id="KW-0812">Transmembrane</keyword>
<protein>
    <submittedName>
        <fullName evidence="2">Uncharacterized protein</fullName>
    </submittedName>
</protein>
<proteinExistence type="predicted"/>
<keyword evidence="1" id="KW-0472">Membrane</keyword>
<dbReference type="EMBL" id="CP021324">
    <property type="protein sequence ID" value="ARS64476.1"/>
    <property type="molecule type" value="Genomic_DNA"/>
</dbReference>
<organism evidence="2 3">
    <name type="scientific">Candidatus Nitrosomarinus catalinensis</name>
    <dbReference type="NCBI Taxonomy" id="1898749"/>
    <lineage>
        <taxon>Archaea</taxon>
        <taxon>Nitrososphaerota</taxon>
        <taxon>Nitrososphaeria</taxon>
        <taxon>Nitrosopumilales</taxon>
        <taxon>Nitrosopumilaceae</taxon>
        <taxon>Candidatus Nitrosomarinus</taxon>
    </lineage>
</organism>
<keyword evidence="1" id="KW-1133">Transmembrane helix</keyword>
<keyword evidence="3" id="KW-1185">Reference proteome</keyword>
<dbReference type="OrthoDB" id="3237at2157"/>
<reference evidence="2 3" key="1">
    <citation type="journal article" date="2017" name="Environ. Microbiol.">
        <title>Genome and epigenome of a novel marine Thaumarchaeota strain suggest viral infection, phosphorothioation DNA modification and multiple restriction systems.</title>
        <authorList>
            <person name="Ahlgren N.A."/>
            <person name="Chen Y."/>
            <person name="Needham D.M."/>
            <person name="Parada A.E."/>
            <person name="Sachdeva R."/>
            <person name="Trinh V."/>
            <person name="Chen T."/>
            <person name="Fuhrman J.A."/>
        </authorList>
    </citation>
    <scope>NUCLEOTIDE SEQUENCE [LARGE SCALE GENOMIC DNA]</scope>
    <source>
        <strain evidence="2 3">SPOT01</strain>
    </source>
</reference>
<dbReference type="AlphaFoldDB" id="A0A2Z2HPD0"/>
<feature type="transmembrane region" description="Helical" evidence="1">
    <location>
        <begin position="34"/>
        <end position="53"/>
    </location>
</feature>
<sequence>MTLKDKINKISAVGLISSAVIIAAGYVLENKTLFGFENAMLLYLLLPSAFIWFGTRKNGCGSCNQIPLDSEKKSN</sequence>
<dbReference type="RefSeq" id="WP_086907575.1">
    <property type="nucleotide sequence ID" value="NZ_CP021324.1"/>
</dbReference>
<dbReference type="GeneID" id="32901324"/>
<evidence type="ECO:0000313" key="2">
    <source>
        <dbReference type="EMBL" id="ARS64476.1"/>
    </source>
</evidence>
<name>A0A2Z2HPD0_9ARCH</name>
<evidence type="ECO:0000313" key="3">
    <source>
        <dbReference type="Proteomes" id="UP000249949"/>
    </source>
</evidence>